<evidence type="ECO:0000259" key="2">
    <source>
        <dbReference type="Pfam" id="PF11738"/>
    </source>
</evidence>
<protein>
    <recommendedName>
        <fullName evidence="2">DUF3298 domain-containing protein</fullName>
    </recommendedName>
</protein>
<evidence type="ECO:0000313" key="3">
    <source>
        <dbReference type="EMBL" id="SUZ60433.1"/>
    </source>
</evidence>
<feature type="non-terminal residue" evidence="3">
    <location>
        <position position="1"/>
    </location>
</feature>
<reference evidence="3" key="1">
    <citation type="submission" date="2018-05" db="EMBL/GenBank/DDBJ databases">
        <authorList>
            <person name="Lanie J.A."/>
            <person name="Ng W.-L."/>
            <person name="Kazmierczak K.M."/>
            <person name="Andrzejewski T.M."/>
            <person name="Davidsen T.M."/>
            <person name="Wayne K.J."/>
            <person name="Tettelin H."/>
            <person name="Glass J.I."/>
            <person name="Rusch D."/>
            <person name="Podicherti R."/>
            <person name="Tsui H.-C.T."/>
            <person name="Winkler M.E."/>
        </authorList>
    </citation>
    <scope>NUCLEOTIDE SEQUENCE</scope>
</reference>
<accession>A0A381P482</accession>
<sequence length="319" mass="32485">VATLPAVESIRNPGPGRRAGQGRWSVVVVAIGLLGVVAVGCTGHDGRDMVANGIGHSPAPTKPPGGASDLEGDLVSGLTVSEERARAATDPTIGSVVLEVASGVVGVRARYDVTYPQLDGLWPGDPVNVALRQPILAEIARFGDEVGRLEEELPDAGRTSGSSTLTGGAVVHHIDNRVVSAVYDLNSVVAGAARPAEVVGSALVDLATGRTLSIGDLFLAGSPWVETVAILAGRDLASQFGEGVLWGTEGSDTSQVGGPGLIPEPRAFAVFGISATALVLRFERYQVGPGALGTPAVRIPWSWLDGLVDPDGPAGSFAG</sequence>
<evidence type="ECO:0000256" key="1">
    <source>
        <dbReference type="SAM" id="MobiDB-lite"/>
    </source>
</evidence>
<organism evidence="3">
    <name type="scientific">marine metagenome</name>
    <dbReference type="NCBI Taxonomy" id="408172"/>
    <lineage>
        <taxon>unclassified sequences</taxon>
        <taxon>metagenomes</taxon>
        <taxon>ecological metagenomes</taxon>
    </lineage>
</organism>
<feature type="region of interest" description="Disordered" evidence="1">
    <location>
        <begin position="52"/>
        <end position="71"/>
    </location>
</feature>
<feature type="domain" description="DUF3298" evidence="2">
    <location>
        <begin position="216"/>
        <end position="302"/>
    </location>
</feature>
<dbReference type="Pfam" id="PF11738">
    <property type="entry name" value="DUF3298"/>
    <property type="match status" value="1"/>
</dbReference>
<feature type="region of interest" description="Disordered" evidence="1">
    <location>
        <begin position="1"/>
        <end position="20"/>
    </location>
</feature>
<proteinExistence type="predicted"/>
<name>A0A381P482_9ZZZZ</name>
<dbReference type="InterPro" id="IPR037126">
    <property type="entry name" value="PdaC/RsiV-like_sf"/>
</dbReference>
<dbReference type="InterPro" id="IPR021729">
    <property type="entry name" value="DUF3298"/>
</dbReference>
<dbReference type="AlphaFoldDB" id="A0A381P482"/>
<dbReference type="EMBL" id="UINC01000743">
    <property type="protein sequence ID" value="SUZ60433.1"/>
    <property type="molecule type" value="Genomic_DNA"/>
</dbReference>
<dbReference type="Gene3D" id="3.90.640.20">
    <property type="entry name" value="Heat-shock cognate protein, ATPase"/>
    <property type="match status" value="1"/>
</dbReference>
<gene>
    <name evidence="3" type="ORF">METZ01_LOCUS13287</name>
</gene>